<feature type="active site" description="Charge relay system" evidence="9 10">
    <location>
        <position position="225"/>
    </location>
</feature>
<dbReference type="GO" id="GO:0005576">
    <property type="term" value="C:extracellular region"/>
    <property type="evidence" value="ECO:0007669"/>
    <property type="project" value="UniProtKB-SubCell"/>
</dbReference>
<dbReference type="Pfam" id="PF05922">
    <property type="entry name" value="Inhibitor_I9"/>
    <property type="match status" value="1"/>
</dbReference>
<dbReference type="GO" id="GO:0048731">
    <property type="term" value="P:system development"/>
    <property type="evidence" value="ECO:0007669"/>
    <property type="project" value="UniProtKB-ARBA"/>
</dbReference>
<feature type="domain" description="Subtilisin-like protease fibronectin type-III" evidence="16">
    <location>
        <begin position="668"/>
        <end position="765"/>
    </location>
</feature>
<dbReference type="Proteomes" id="UP001634007">
    <property type="component" value="Unassembled WGS sequence"/>
</dbReference>
<dbReference type="Pfam" id="PF17766">
    <property type="entry name" value="fn3_6"/>
    <property type="match status" value="1"/>
</dbReference>
<dbReference type="GO" id="GO:0006508">
    <property type="term" value="P:proteolysis"/>
    <property type="evidence" value="ECO:0007669"/>
    <property type="project" value="UniProtKB-KW"/>
</dbReference>
<evidence type="ECO:0000313" key="18">
    <source>
        <dbReference type="Proteomes" id="UP001634007"/>
    </source>
</evidence>
<dbReference type="InterPro" id="IPR034197">
    <property type="entry name" value="Peptidases_S8_3"/>
</dbReference>
<dbReference type="InterPro" id="IPR041469">
    <property type="entry name" value="Subtilisin-like_FN3"/>
</dbReference>
<evidence type="ECO:0000256" key="12">
    <source>
        <dbReference type="SAM" id="SignalP"/>
    </source>
</evidence>
<protein>
    <recommendedName>
        <fullName evidence="19">Subtilisin-like protease SBT1.8</fullName>
    </recommendedName>
</protein>
<dbReference type="Gene3D" id="3.30.70.80">
    <property type="entry name" value="Peptidase S8 propeptide/proteinase inhibitor I9"/>
    <property type="match status" value="1"/>
</dbReference>
<keyword evidence="8" id="KW-0325">Glycoprotein</keyword>
<evidence type="ECO:0000256" key="9">
    <source>
        <dbReference type="PIRSR" id="PIRSR615500-1"/>
    </source>
</evidence>
<dbReference type="Pfam" id="PF02225">
    <property type="entry name" value="PA"/>
    <property type="match status" value="1"/>
</dbReference>
<feature type="domain" description="Peptidase S8/S53" evidence="13">
    <location>
        <begin position="143"/>
        <end position="590"/>
    </location>
</feature>
<evidence type="ECO:0000259" key="16">
    <source>
        <dbReference type="Pfam" id="PF17766"/>
    </source>
</evidence>
<feature type="active site" description="Charge relay system" evidence="9 10">
    <location>
        <position position="553"/>
    </location>
</feature>
<accession>A0ABD3KY64</accession>
<dbReference type="PANTHER" id="PTHR10795">
    <property type="entry name" value="PROPROTEIN CONVERTASE SUBTILISIN/KEXIN"/>
    <property type="match status" value="1"/>
</dbReference>
<evidence type="ECO:0000256" key="6">
    <source>
        <dbReference type="ARBA" id="ARBA00022801"/>
    </source>
</evidence>
<evidence type="ECO:0000313" key="17">
    <source>
        <dbReference type="EMBL" id="KAL3744650.1"/>
    </source>
</evidence>
<feature type="chain" id="PRO_5044815114" description="Subtilisin-like protease SBT1.8" evidence="12">
    <location>
        <begin position="26"/>
        <end position="772"/>
    </location>
</feature>
<keyword evidence="6 10" id="KW-0378">Hydrolase</keyword>
<name>A0ABD3KY64_EUCGL</name>
<dbReference type="Pfam" id="PF00082">
    <property type="entry name" value="Peptidase_S8"/>
    <property type="match status" value="1"/>
</dbReference>
<dbReference type="InterPro" id="IPR010259">
    <property type="entry name" value="S8pro/Inhibitor_I9"/>
</dbReference>
<evidence type="ECO:0000256" key="10">
    <source>
        <dbReference type="PROSITE-ProRule" id="PRU01240"/>
    </source>
</evidence>
<evidence type="ECO:0000256" key="1">
    <source>
        <dbReference type="ARBA" id="ARBA00004613"/>
    </source>
</evidence>
<dbReference type="Gene3D" id="3.50.30.30">
    <property type="match status" value="1"/>
</dbReference>
<proteinExistence type="inferred from homology"/>
<comment type="similarity">
    <text evidence="2 10">Belongs to the peptidase S8 family.</text>
</comment>
<dbReference type="PROSITE" id="PS51892">
    <property type="entry name" value="SUBTILASE"/>
    <property type="match status" value="1"/>
</dbReference>
<dbReference type="InterPro" id="IPR036852">
    <property type="entry name" value="Peptidase_S8/S53_dom_sf"/>
</dbReference>
<keyword evidence="5 12" id="KW-0732">Signal</keyword>
<evidence type="ECO:0000259" key="15">
    <source>
        <dbReference type="Pfam" id="PF05922"/>
    </source>
</evidence>
<dbReference type="Gene3D" id="3.40.50.200">
    <property type="entry name" value="Peptidase S8/S53 domain"/>
    <property type="match status" value="1"/>
</dbReference>
<evidence type="ECO:0000256" key="3">
    <source>
        <dbReference type="ARBA" id="ARBA00022525"/>
    </source>
</evidence>
<evidence type="ECO:0000256" key="2">
    <source>
        <dbReference type="ARBA" id="ARBA00011073"/>
    </source>
</evidence>
<comment type="subcellular location">
    <subcellularLocation>
        <location evidence="1">Secreted</location>
    </subcellularLocation>
</comment>
<dbReference type="AlphaFoldDB" id="A0ABD3KY64"/>
<evidence type="ECO:0000259" key="14">
    <source>
        <dbReference type="Pfam" id="PF02225"/>
    </source>
</evidence>
<dbReference type="Gene3D" id="2.60.40.2310">
    <property type="match status" value="1"/>
</dbReference>
<feature type="domain" description="PA" evidence="14">
    <location>
        <begin position="394"/>
        <end position="467"/>
    </location>
</feature>
<keyword evidence="4 10" id="KW-0645">Protease</keyword>
<organism evidence="17 18">
    <name type="scientific">Eucalyptus globulus</name>
    <name type="common">Tasmanian blue gum</name>
    <dbReference type="NCBI Taxonomy" id="34317"/>
    <lineage>
        <taxon>Eukaryota</taxon>
        <taxon>Viridiplantae</taxon>
        <taxon>Streptophyta</taxon>
        <taxon>Embryophyta</taxon>
        <taxon>Tracheophyta</taxon>
        <taxon>Spermatophyta</taxon>
        <taxon>Magnoliopsida</taxon>
        <taxon>eudicotyledons</taxon>
        <taxon>Gunneridae</taxon>
        <taxon>Pentapetalae</taxon>
        <taxon>rosids</taxon>
        <taxon>malvids</taxon>
        <taxon>Myrtales</taxon>
        <taxon>Myrtaceae</taxon>
        <taxon>Myrtoideae</taxon>
        <taxon>Eucalypteae</taxon>
        <taxon>Eucalyptus</taxon>
    </lineage>
</organism>
<dbReference type="FunFam" id="3.30.70.80:FF:000003">
    <property type="entry name" value="Subtilisin-like protease SBT1.9"/>
    <property type="match status" value="1"/>
</dbReference>
<gene>
    <name evidence="17" type="ORF">ACJRO7_013851</name>
</gene>
<dbReference type="PRINTS" id="PR00723">
    <property type="entry name" value="SUBTILISIN"/>
</dbReference>
<keyword evidence="3" id="KW-0964">Secreted</keyword>
<feature type="signal peptide" evidence="12">
    <location>
        <begin position="1"/>
        <end position="25"/>
    </location>
</feature>
<keyword evidence="18" id="KW-1185">Reference proteome</keyword>
<dbReference type="CDD" id="cd04852">
    <property type="entry name" value="Peptidases_S8_3"/>
    <property type="match status" value="1"/>
</dbReference>
<dbReference type="FunFam" id="3.40.50.200:FF:000006">
    <property type="entry name" value="Subtilisin-like protease SBT1.5"/>
    <property type="match status" value="1"/>
</dbReference>
<evidence type="ECO:0000256" key="4">
    <source>
        <dbReference type="ARBA" id="ARBA00022670"/>
    </source>
</evidence>
<feature type="compositionally biased region" description="Basic and acidic residues" evidence="11">
    <location>
        <begin position="211"/>
        <end position="226"/>
    </location>
</feature>
<dbReference type="InterPro" id="IPR000209">
    <property type="entry name" value="Peptidase_S8/S53_dom"/>
</dbReference>
<feature type="active site" description="Charge relay system" evidence="9 10">
    <location>
        <position position="150"/>
    </location>
</feature>
<dbReference type="SUPFAM" id="SSF52743">
    <property type="entry name" value="Subtilisin-like"/>
    <property type="match status" value="1"/>
</dbReference>
<dbReference type="PROSITE" id="PS00138">
    <property type="entry name" value="SUBTILASE_SER"/>
    <property type="match status" value="1"/>
</dbReference>
<dbReference type="InterPro" id="IPR015500">
    <property type="entry name" value="Peptidase_S8_subtilisin-rel"/>
</dbReference>
<feature type="region of interest" description="Disordered" evidence="11">
    <location>
        <begin position="206"/>
        <end position="232"/>
    </location>
</feature>
<evidence type="ECO:0000256" key="8">
    <source>
        <dbReference type="ARBA" id="ARBA00023180"/>
    </source>
</evidence>
<reference evidence="17 18" key="1">
    <citation type="submission" date="2024-11" db="EMBL/GenBank/DDBJ databases">
        <title>Chromosome-level genome assembly of Eucalyptus globulus Labill. provides insights into its genome evolution.</title>
        <authorList>
            <person name="Li X."/>
        </authorList>
    </citation>
    <scope>NUCLEOTIDE SEQUENCE [LARGE SCALE GENOMIC DNA]</scope>
    <source>
        <strain evidence="17">CL2024</strain>
        <tissue evidence="17">Fresh tender leaves</tissue>
    </source>
</reference>
<evidence type="ECO:0000259" key="13">
    <source>
        <dbReference type="Pfam" id="PF00082"/>
    </source>
</evidence>
<comment type="caution">
    <text evidence="17">The sequence shown here is derived from an EMBL/GenBank/DDBJ whole genome shotgun (WGS) entry which is preliminary data.</text>
</comment>
<dbReference type="InterPro" id="IPR045051">
    <property type="entry name" value="SBT"/>
</dbReference>
<evidence type="ECO:0000256" key="11">
    <source>
        <dbReference type="SAM" id="MobiDB-lite"/>
    </source>
</evidence>
<dbReference type="InterPro" id="IPR003137">
    <property type="entry name" value="PA_domain"/>
</dbReference>
<dbReference type="InterPro" id="IPR023828">
    <property type="entry name" value="Peptidase_S8_Ser-AS"/>
</dbReference>
<evidence type="ECO:0000256" key="5">
    <source>
        <dbReference type="ARBA" id="ARBA00022729"/>
    </source>
</evidence>
<evidence type="ECO:0000256" key="7">
    <source>
        <dbReference type="ARBA" id="ARBA00022825"/>
    </source>
</evidence>
<sequence length="772" mass="80988">MATVAQSLLFLVSLQCLLTLSFAAAAATAAARRTYIVHMSHHEKPSLFPTHHDWYLSRLLSLPSSSSSSPSSPTLLYSYSAAYPGFAASLDPSQAASLRRSPAVLGVYEDAVYSLHTTRTPEFLGLSAELSAHGPNPDPSSADVVIGLLDTGVWPQSRSFDDSGMPNVPARWRGQCESGPDFDPRLCNKKLIGARSFSKGYHMASGGSFLKDPKETDSPRDQEGHGTHTASTAAGSRVANASLLGYASGTARGMATRARVASYKVCWRNGCFGSDILAGMDQAILDGVDVLSLSLGGGSAPYYRDTIAIGSFAAVERGIFVSCSAGNAGPARATLANVAPWIMTVGAGTLDRDFPAYAVLGNKKRFTGVSLYSGPGMGKKLVGLVYDKGSDGSGNLCLPGSLQPALVRGKVVVCDRGTNARVEKGSVVRAAGGVGMILANTAASGEELVADSHLLPAVAVGRKVGDLIREYASSNLNPTATIGFGGTVLGVQPSPVVAAFSSRGPNLVTPQILKPDVIGPGVNILAAWSGAVGPTGLEKDTRKTQFNIMSGTSMSCPHISGLAALLKAAHPNWSPSAIKSALMTTAYTHDNTNSSLRDAAGGTYSTPWAHGSGHVDPEKALSPGLVYDISTDDYVAFLCSLDYTIDQVRAVAKRPNVTCSRKFADPGQLNYPSFSVLFGSKRIVRYTRQLTNVGTAGSVYAVTVMGPPAVEVTVKPPKLVFAKVGDRRSYTVTFVSKKGMNQTVRSDFGSIVWSNAQNEVRSPVAYAWTQIG</sequence>
<keyword evidence="7 10" id="KW-0720">Serine protease</keyword>
<dbReference type="EMBL" id="JBJKBG010000003">
    <property type="protein sequence ID" value="KAL3744650.1"/>
    <property type="molecule type" value="Genomic_DNA"/>
</dbReference>
<feature type="domain" description="Inhibitor I9" evidence="15">
    <location>
        <begin position="34"/>
        <end position="116"/>
    </location>
</feature>
<dbReference type="GO" id="GO:0004252">
    <property type="term" value="F:serine-type endopeptidase activity"/>
    <property type="evidence" value="ECO:0007669"/>
    <property type="project" value="UniProtKB-UniRule"/>
</dbReference>
<evidence type="ECO:0008006" key="19">
    <source>
        <dbReference type="Google" id="ProtNLM"/>
    </source>
</evidence>
<dbReference type="CDD" id="cd02120">
    <property type="entry name" value="PA_subtilisin_like"/>
    <property type="match status" value="1"/>
</dbReference>
<dbReference type="FunFam" id="3.50.30.30:FF:000005">
    <property type="entry name" value="subtilisin-like protease SBT1.5"/>
    <property type="match status" value="1"/>
</dbReference>
<dbReference type="InterPro" id="IPR037045">
    <property type="entry name" value="S8pro/Inhibitor_I9_sf"/>
</dbReference>